<organism evidence="2 3">
    <name type="scientific">Polarella glacialis</name>
    <name type="common">Dinoflagellate</name>
    <dbReference type="NCBI Taxonomy" id="89957"/>
    <lineage>
        <taxon>Eukaryota</taxon>
        <taxon>Sar</taxon>
        <taxon>Alveolata</taxon>
        <taxon>Dinophyceae</taxon>
        <taxon>Suessiales</taxon>
        <taxon>Suessiaceae</taxon>
        <taxon>Polarella</taxon>
    </lineage>
</organism>
<name>A0A813ERM0_POLGL</name>
<gene>
    <name evidence="2" type="ORF">PGLA1383_LOCUS19461</name>
</gene>
<dbReference type="EMBL" id="CAJNNV010012871">
    <property type="protein sequence ID" value="CAE8601164.1"/>
    <property type="molecule type" value="Genomic_DNA"/>
</dbReference>
<proteinExistence type="predicted"/>
<sequence length="132" mass="14281">AVVLSPEVKSGAERRQTLPLQELSKTLAETVGGLLVVGARTPLGKLPSWRRWLQACPHFSLSGDTVMLVQSSIGLADKALELEVKSNSNDDDDNHNNHNNNNKTADTTSSCPGLAGARDDLRQLHHEILSFS</sequence>
<keyword evidence="3" id="KW-1185">Reference proteome</keyword>
<dbReference type="AlphaFoldDB" id="A0A813ERM0"/>
<accession>A0A813ERM0</accession>
<evidence type="ECO:0000256" key="1">
    <source>
        <dbReference type="SAM" id="MobiDB-lite"/>
    </source>
</evidence>
<evidence type="ECO:0000313" key="2">
    <source>
        <dbReference type="EMBL" id="CAE8601164.1"/>
    </source>
</evidence>
<dbReference type="Proteomes" id="UP000654075">
    <property type="component" value="Unassembled WGS sequence"/>
</dbReference>
<feature type="non-terminal residue" evidence="2">
    <location>
        <position position="1"/>
    </location>
</feature>
<protein>
    <submittedName>
        <fullName evidence="2">Uncharacterized protein</fullName>
    </submittedName>
</protein>
<reference evidence="2" key="1">
    <citation type="submission" date="2021-02" db="EMBL/GenBank/DDBJ databases">
        <authorList>
            <person name="Dougan E. K."/>
            <person name="Rhodes N."/>
            <person name="Thang M."/>
            <person name="Chan C."/>
        </authorList>
    </citation>
    <scope>NUCLEOTIDE SEQUENCE</scope>
</reference>
<feature type="region of interest" description="Disordered" evidence="1">
    <location>
        <begin position="84"/>
        <end position="116"/>
    </location>
</feature>
<comment type="caution">
    <text evidence="2">The sequence shown here is derived from an EMBL/GenBank/DDBJ whole genome shotgun (WGS) entry which is preliminary data.</text>
</comment>
<evidence type="ECO:0000313" key="3">
    <source>
        <dbReference type="Proteomes" id="UP000654075"/>
    </source>
</evidence>